<dbReference type="Proteomes" id="UP000789366">
    <property type="component" value="Unassembled WGS sequence"/>
</dbReference>
<proteinExistence type="predicted"/>
<evidence type="ECO:0000313" key="1">
    <source>
        <dbReference type="EMBL" id="CAG8738383.1"/>
    </source>
</evidence>
<accession>A0ACA9Q660</accession>
<dbReference type="EMBL" id="CAJVPW010036744">
    <property type="protein sequence ID" value="CAG8738383.1"/>
    <property type="molecule type" value="Genomic_DNA"/>
</dbReference>
<organism evidence="1 2">
    <name type="scientific">Cetraspora pellucida</name>
    <dbReference type="NCBI Taxonomy" id="1433469"/>
    <lineage>
        <taxon>Eukaryota</taxon>
        <taxon>Fungi</taxon>
        <taxon>Fungi incertae sedis</taxon>
        <taxon>Mucoromycota</taxon>
        <taxon>Glomeromycotina</taxon>
        <taxon>Glomeromycetes</taxon>
        <taxon>Diversisporales</taxon>
        <taxon>Gigasporaceae</taxon>
        <taxon>Cetraspora</taxon>
    </lineage>
</organism>
<protein>
    <submittedName>
        <fullName evidence="1">2598_t:CDS:1</fullName>
    </submittedName>
</protein>
<name>A0ACA9Q660_9GLOM</name>
<sequence>NGFFVHINVGVKKNNLENNLVVKVGIWDLFEFRCSDECLLFVVESSFVGIQPLSEQMDSCK</sequence>
<feature type="non-terminal residue" evidence="1">
    <location>
        <position position="1"/>
    </location>
</feature>
<evidence type="ECO:0000313" key="2">
    <source>
        <dbReference type="Proteomes" id="UP000789366"/>
    </source>
</evidence>
<gene>
    <name evidence="1" type="ORF">SPELUC_LOCUS13611</name>
</gene>
<comment type="caution">
    <text evidence="1">The sequence shown here is derived from an EMBL/GenBank/DDBJ whole genome shotgun (WGS) entry which is preliminary data.</text>
</comment>
<reference evidence="1" key="1">
    <citation type="submission" date="2021-06" db="EMBL/GenBank/DDBJ databases">
        <authorList>
            <person name="Kallberg Y."/>
            <person name="Tangrot J."/>
            <person name="Rosling A."/>
        </authorList>
    </citation>
    <scope>NUCLEOTIDE SEQUENCE</scope>
    <source>
        <strain evidence="1">28 12/20/2015</strain>
    </source>
</reference>
<feature type="non-terminal residue" evidence="1">
    <location>
        <position position="61"/>
    </location>
</feature>
<keyword evidence="2" id="KW-1185">Reference proteome</keyword>